<feature type="chain" id="PRO_5013027378" description="Transmembrane protein" evidence="2">
    <location>
        <begin position="27"/>
        <end position="115"/>
    </location>
</feature>
<feature type="transmembrane region" description="Helical" evidence="1">
    <location>
        <begin position="66"/>
        <end position="85"/>
    </location>
</feature>
<evidence type="ECO:0000256" key="2">
    <source>
        <dbReference type="SAM" id="SignalP"/>
    </source>
</evidence>
<keyword evidence="1" id="KW-1133">Transmembrane helix</keyword>
<dbReference type="RefSeq" id="WP_085325490.1">
    <property type="nucleotide sequence ID" value="NZ_NCXP01000015.1"/>
</dbReference>
<dbReference type="EMBL" id="NCXP01000015">
    <property type="protein sequence ID" value="OSC40293.1"/>
    <property type="molecule type" value="Genomic_DNA"/>
</dbReference>
<sequence>MFIAGVLCVCAAAASAMFGSWSLSHAPTAHPTALALRAMAPTQLAAAVMLAAGGAVALAAPEHTALMVMIVCIAGAVGTLAAGSWQSAQYALRRVPARPQANCGGDCAACTLACH</sequence>
<dbReference type="OrthoDB" id="4753342at2"/>
<gene>
    <name evidence="3" type="ORF">B8W66_13350</name>
</gene>
<evidence type="ECO:0000313" key="4">
    <source>
        <dbReference type="Proteomes" id="UP000193247"/>
    </source>
</evidence>
<keyword evidence="2" id="KW-0732">Signal</keyword>
<keyword evidence="1" id="KW-0472">Membrane</keyword>
<reference evidence="3 4" key="1">
    <citation type="submission" date="2017-04" db="EMBL/GenBank/DDBJ databases">
        <title>The new phylogeny of genus Mycobacterium.</title>
        <authorList>
            <person name="Tortoli E."/>
            <person name="Trovato A."/>
            <person name="Cirillo D.M."/>
        </authorList>
    </citation>
    <scope>NUCLEOTIDE SEQUENCE [LARGE SCALE GENOMIC DNA]</scope>
    <source>
        <strain evidence="3 4">TBL 1200985</strain>
    </source>
</reference>
<comment type="caution">
    <text evidence="3">The sequence shown here is derived from an EMBL/GenBank/DDBJ whole genome shotgun (WGS) entry which is preliminary data.</text>
</comment>
<evidence type="ECO:0008006" key="5">
    <source>
        <dbReference type="Google" id="ProtNLM"/>
    </source>
</evidence>
<dbReference type="STRING" id="1430326.B8W66_13350"/>
<name>A0A1X2LU00_9MYCO</name>
<dbReference type="AlphaFoldDB" id="A0A1X2LU00"/>
<feature type="signal peptide" evidence="2">
    <location>
        <begin position="1"/>
        <end position="26"/>
    </location>
</feature>
<accession>A0A1X2LU00</accession>
<proteinExistence type="predicted"/>
<dbReference type="Proteomes" id="UP000193247">
    <property type="component" value="Unassembled WGS sequence"/>
</dbReference>
<evidence type="ECO:0000256" key="1">
    <source>
        <dbReference type="SAM" id="Phobius"/>
    </source>
</evidence>
<evidence type="ECO:0000313" key="3">
    <source>
        <dbReference type="EMBL" id="OSC40293.1"/>
    </source>
</evidence>
<organism evidence="3 4">
    <name type="scientific">Mycobacterium decipiens</name>
    <dbReference type="NCBI Taxonomy" id="1430326"/>
    <lineage>
        <taxon>Bacteria</taxon>
        <taxon>Bacillati</taxon>
        <taxon>Actinomycetota</taxon>
        <taxon>Actinomycetes</taxon>
        <taxon>Mycobacteriales</taxon>
        <taxon>Mycobacteriaceae</taxon>
        <taxon>Mycobacterium</taxon>
    </lineage>
</organism>
<keyword evidence="1" id="KW-0812">Transmembrane</keyword>
<keyword evidence="4" id="KW-1185">Reference proteome</keyword>
<feature type="transmembrane region" description="Helical" evidence="1">
    <location>
        <begin position="41"/>
        <end position="59"/>
    </location>
</feature>
<protein>
    <recommendedName>
        <fullName evidence="5">Transmembrane protein</fullName>
    </recommendedName>
</protein>